<feature type="region of interest" description="Disordered" evidence="1">
    <location>
        <begin position="1"/>
        <end position="609"/>
    </location>
</feature>
<feature type="compositionally biased region" description="Low complexity" evidence="1">
    <location>
        <begin position="360"/>
        <end position="370"/>
    </location>
</feature>
<name>G8Y4J5_PICSO</name>
<feature type="compositionally biased region" description="Low complexity" evidence="1">
    <location>
        <begin position="121"/>
        <end position="143"/>
    </location>
</feature>
<dbReference type="SMART" id="SM00246">
    <property type="entry name" value="WH2"/>
    <property type="match status" value="2"/>
</dbReference>
<evidence type="ECO:0000313" key="4">
    <source>
        <dbReference type="Proteomes" id="UP000005222"/>
    </source>
</evidence>
<evidence type="ECO:0000313" key="3">
    <source>
        <dbReference type="EMBL" id="CCE85613.1"/>
    </source>
</evidence>
<dbReference type="EMBL" id="FO082047">
    <property type="protein sequence ID" value="CCE85613.1"/>
    <property type="molecule type" value="Genomic_DNA"/>
</dbReference>
<feature type="compositionally biased region" description="Pro residues" evidence="1">
    <location>
        <begin position="1"/>
        <end position="26"/>
    </location>
</feature>
<feature type="compositionally biased region" description="Pro residues" evidence="1">
    <location>
        <begin position="291"/>
        <end position="306"/>
    </location>
</feature>
<sequence>MAGPPPPPPPPPPAFSGDLPPDPPATMPAGRDALLGDIRKGTKLKKAVTVDKSKPVISGTGVGTSAPSSAPSGTPSPMPSGPPAGVPQLGDILAGGIPKLKPVGQKDNRANIIPPSAPKIPTFSSSKESTEPKTSQAQSSQGPALPPSAPPPMPLSRPAAKSHLSKPPAPGLPSSPPPPVPGNNNQLKVPPKMPPNRPKKSTRLRSESSSSFTSIDDDKTSASLQSHPVAPPPPVPPPIPSSMPPTPPPQPPAVPPPGKNSADKAPTPSSAPPPPPPLPANPMDSQKPKATGPPGPPAPPPPPPTMAPSGGSSKSAGSSKKTPALPTGGGLPFLADINAKRDDTYVVDSVDSKAQDRIRSQGPSSSQKPPSNVPKPPATNNAFMGSDKPHNSTKRSESSSNEAKEQRPQNSSFLDEIKGKVGHNLLHHSKPKQDNIPPTPPSIPTNAPPSKPSVPPSIPATAPPSKPPAPPSIPAASPPSRPPAPPSIPAASPPSRPPAPPSIPAALPPSNPPAPPSIPAASPPDLSSSTAEPTSSGPGRASSLNSHSSKAKKAPPPPPSGVSPISSRVTSGTDSQQFAGESLRKISASSYTIDHLKRNGSSKGGSKIAIDDKEKRFKFVNATSLPNPRRFGEGSVKLYPSGRGSSVPLNLTLYN</sequence>
<dbReference type="FunCoup" id="G8Y4J5">
    <property type="interactions" value="157"/>
</dbReference>
<dbReference type="OrthoDB" id="2430277at2759"/>
<feature type="compositionally biased region" description="Pro residues" evidence="1">
    <location>
        <begin position="229"/>
        <end position="258"/>
    </location>
</feature>
<dbReference type="Pfam" id="PF02205">
    <property type="entry name" value="WH2"/>
    <property type="match status" value="1"/>
</dbReference>
<dbReference type="OMA" id="APRMHAG"/>
<feature type="compositionally biased region" description="Basic and acidic residues" evidence="1">
    <location>
        <begin position="387"/>
        <end position="407"/>
    </location>
</feature>
<accession>G8Y4J5</accession>
<feature type="compositionally biased region" description="Pro residues" evidence="1">
    <location>
        <begin position="269"/>
        <end position="280"/>
    </location>
</feature>
<feature type="compositionally biased region" description="Low complexity" evidence="1">
    <location>
        <begin position="309"/>
        <end position="321"/>
    </location>
</feature>
<evidence type="ECO:0000256" key="1">
    <source>
        <dbReference type="SAM" id="MobiDB-lite"/>
    </source>
</evidence>
<organism evidence="3 4">
    <name type="scientific">Pichia sorbitophila (strain ATCC MYA-4447 / BCRC 22081 / CBS 7064 / NBRC 10061 / NRRL Y-12695)</name>
    <name type="common">Hybrid yeast</name>
    <dbReference type="NCBI Taxonomy" id="559304"/>
    <lineage>
        <taxon>Eukaryota</taxon>
        <taxon>Fungi</taxon>
        <taxon>Dikarya</taxon>
        <taxon>Ascomycota</taxon>
        <taxon>Saccharomycotina</taxon>
        <taxon>Pichiomycetes</taxon>
        <taxon>Debaryomycetaceae</taxon>
        <taxon>Millerozyma</taxon>
    </lineage>
</organism>
<feature type="compositionally biased region" description="Polar residues" evidence="1">
    <location>
        <begin position="532"/>
        <end position="547"/>
    </location>
</feature>
<feature type="compositionally biased region" description="Basic and acidic residues" evidence="1">
    <location>
        <begin position="338"/>
        <end position="359"/>
    </location>
</feature>
<feature type="compositionally biased region" description="Pro residues" evidence="1">
    <location>
        <begin position="437"/>
        <end position="522"/>
    </location>
</feature>
<feature type="compositionally biased region" description="Pro residues" evidence="1">
    <location>
        <begin position="74"/>
        <end position="85"/>
    </location>
</feature>
<dbReference type="GO" id="GO:0003779">
    <property type="term" value="F:actin binding"/>
    <property type="evidence" value="ECO:0007669"/>
    <property type="project" value="InterPro"/>
</dbReference>
<proteinExistence type="predicted"/>
<dbReference type="HOGENOM" id="CLU_386454_0_0_1"/>
<feature type="compositionally biased region" description="Pro residues" evidence="1">
    <location>
        <begin position="167"/>
        <end position="181"/>
    </location>
</feature>
<dbReference type="STRING" id="559304.G8Y4J5"/>
<evidence type="ECO:0000259" key="2">
    <source>
        <dbReference type="PROSITE" id="PS51082"/>
    </source>
</evidence>
<reference evidence="3 4" key="1">
    <citation type="journal article" date="2012" name="G3 (Bethesda)">
        <title>Pichia sorbitophila, an interspecies yeast hybrid reveals early steps of genome resolution following polyploidization.</title>
        <authorList>
            <person name="Leh Louis V."/>
            <person name="Despons L."/>
            <person name="Friedrich A."/>
            <person name="Martin T."/>
            <person name="Durrens P."/>
            <person name="Casaregola S."/>
            <person name="Neuveglise C."/>
            <person name="Fairhead C."/>
            <person name="Marck C."/>
            <person name="Cruz J.A."/>
            <person name="Straub M.L."/>
            <person name="Kugler V."/>
            <person name="Sacerdot C."/>
            <person name="Uzunov Z."/>
            <person name="Thierry A."/>
            <person name="Weiss S."/>
            <person name="Bleykasten C."/>
            <person name="De Montigny J."/>
            <person name="Jacques N."/>
            <person name="Jung P."/>
            <person name="Lemaire M."/>
            <person name="Mallet S."/>
            <person name="Morel G."/>
            <person name="Richard G.F."/>
            <person name="Sarkar A."/>
            <person name="Savel G."/>
            <person name="Schacherer J."/>
            <person name="Seret M.L."/>
            <person name="Talla E."/>
            <person name="Samson G."/>
            <person name="Jubin C."/>
            <person name="Poulain J."/>
            <person name="Vacherie B."/>
            <person name="Barbe V."/>
            <person name="Pelletier E."/>
            <person name="Sherman D.J."/>
            <person name="Westhof E."/>
            <person name="Weissenbach J."/>
            <person name="Baret P.V."/>
            <person name="Wincker P."/>
            <person name="Gaillardin C."/>
            <person name="Dujon B."/>
            <person name="Souciet J.L."/>
        </authorList>
    </citation>
    <scope>NUCLEOTIDE SEQUENCE [LARGE SCALE GENOMIC DNA]</scope>
    <source>
        <strain evidence="4">ATCC MYA-4447 / BCRC 22081 / CBS 7064 / NBRC 10061 / NRRL Y-12695</strain>
    </source>
</reference>
<feature type="compositionally biased region" description="Low complexity" evidence="1">
    <location>
        <begin position="63"/>
        <end position="73"/>
    </location>
</feature>
<gene>
    <name evidence="3" type="primary">Piso0_005227</name>
    <name evidence="3" type="ORF">GNLVRS01_PISO0M10242g</name>
</gene>
<dbReference type="eggNOG" id="KOG4462">
    <property type="taxonomic scope" value="Eukaryota"/>
</dbReference>
<dbReference type="AlphaFoldDB" id="G8Y4J5"/>
<feature type="domain" description="WH2" evidence="2">
    <location>
        <begin position="30"/>
        <end position="47"/>
    </location>
</feature>
<dbReference type="PROSITE" id="PS51082">
    <property type="entry name" value="WH2"/>
    <property type="match status" value="1"/>
</dbReference>
<feature type="compositionally biased region" description="Pro residues" evidence="1">
    <location>
        <begin position="144"/>
        <end position="155"/>
    </location>
</feature>
<dbReference type="InterPro" id="IPR003124">
    <property type="entry name" value="WH2_dom"/>
</dbReference>
<dbReference type="Proteomes" id="UP000005222">
    <property type="component" value="Chromosome M"/>
</dbReference>
<feature type="compositionally biased region" description="Polar residues" evidence="1">
    <location>
        <begin position="568"/>
        <end position="579"/>
    </location>
</feature>
<dbReference type="InParanoid" id="G8Y4J5"/>
<protein>
    <submittedName>
        <fullName evidence="3">Piso0_005227 protein</fullName>
    </submittedName>
</protein>
<keyword evidence="4" id="KW-1185">Reference proteome</keyword>